<keyword evidence="7" id="KW-0449">Lipoprotein</keyword>
<name>A0A0H2SRG7_9AGAM</name>
<evidence type="ECO:0000313" key="12">
    <source>
        <dbReference type="EMBL" id="KLO19671.1"/>
    </source>
</evidence>
<feature type="domain" description="Palmitoyltransferase DHHC" evidence="11">
    <location>
        <begin position="130"/>
        <end position="251"/>
    </location>
</feature>
<evidence type="ECO:0000313" key="13">
    <source>
        <dbReference type="Proteomes" id="UP000053477"/>
    </source>
</evidence>
<keyword evidence="3 10" id="KW-0812">Transmembrane</keyword>
<feature type="transmembrane region" description="Helical" evidence="10">
    <location>
        <begin position="175"/>
        <end position="194"/>
    </location>
</feature>
<evidence type="ECO:0000256" key="6">
    <source>
        <dbReference type="ARBA" id="ARBA00023139"/>
    </source>
</evidence>
<dbReference type="GO" id="GO:0019706">
    <property type="term" value="F:protein-cysteine S-palmitoyltransferase activity"/>
    <property type="evidence" value="ECO:0007669"/>
    <property type="project" value="UniProtKB-EC"/>
</dbReference>
<comment type="domain">
    <text evidence="10">The DHHC domain is required for palmitoyltransferase activity.</text>
</comment>
<comment type="subcellular location">
    <subcellularLocation>
        <location evidence="1">Membrane</location>
        <topology evidence="1">Multi-pass membrane protein</topology>
    </subcellularLocation>
</comment>
<comment type="catalytic activity">
    <reaction evidence="9 10">
        <text>L-cysteinyl-[protein] + hexadecanoyl-CoA = S-hexadecanoyl-L-cysteinyl-[protein] + CoA</text>
        <dbReference type="Rhea" id="RHEA:36683"/>
        <dbReference type="Rhea" id="RHEA-COMP:10131"/>
        <dbReference type="Rhea" id="RHEA-COMP:11032"/>
        <dbReference type="ChEBI" id="CHEBI:29950"/>
        <dbReference type="ChEBI" id="CHEBI:57287"/>
        <dbReference type="ChEBI" id="CHEBI:57379"/>
        <dbReference type="ChEBI" id="CHEBI:74151"/>
        <dbReference type="EC" id="2.3.1.225"/>
    </reaction>
</comment>
<keyword evidence="2 10" id="KW-0808">Transferase</keyword>
<gene>
    <name evidence="12" type="ORF">SCHPADRAFT_817792</name>
</gene>
<organism evidence="12 13">
    <name type="scientific">Schizopora paradoxa</name>
    <dbReference type="NCBI Taxonomy" id="27342"/>
    <lineage>
        <taxon>Eukaryota</taxon>
        <taxon>Fungi</taxon>
        <taxon>Dikarya</taxon>
        <taxon>Basidiomycota</taxon>
        <taxon>Agaricomycotina</taxon>
        <taxon>Agaricomycetes</taxon>
        <taxon>Hymenochaetales</taxon>
        <taxon>Schizoporaceae</taxon>
        <taxon>Schizopora</taxon>
    </lineage>
</organism>
<dbReference type="PROSITE" id="PS50216">
    <property type="entry name" value="DHHC"/>
    <property type="match status" value="1"/>
</dbReference>
<evidence type="ECO:0000256" key="4">
    <source>
        <dbReference type="ARBA" id="ARBA00022989"/>
    </source>
</evidence>
<dbReference type="EMBL" id="KQ085885">
    <property type="protein sequence ID" value="KLO19671.1"/>
    <property type="molecule type" value="Genomic_DNA"/>
</dbReference>
<reference evidence="12 13" key="1">
    <citation type="submission" date="2015-04" db="EMBL/GenBank/DDBJ databases">
        <title>Complete genome sequence of Schizopora paradoxa KUC8140, a cosmopolitan wood degrader in East Asia.</title>
        <authorList>
            <consortium name="DOE Joint Genome Institute"/>
            <person name="Min B."/>
            <person name="Park H."/>
            <person name="Jang Y."/>
            <person name="Kim J.-J."/>
            <person name="Kim K.H."/>
            <person name="Pangilinan J."/>
            <person name="Lipzen A."/>
            <person name="Riley R."/>
            <person name="Grigoriev I.V."/>
            <person name="Spatafora J.W."/>
            <person name="Choi I.-G."/>
        </authorList>
    </citation>
    <scope>NUCLEOTIDE SEQUENCE [LARGE SCALE GENOMIC DNA]</scope>
    <source>
        <strain evidence="12 13">KUC8140</strain>
    </source>
</reference>
<dbReference type="InterPro" id="IPR001594">
    <property type="entry name" value="Palmitoyltrfase_DHHC"/>
</dbReference>
<comment type="similarity">
    <text evidence="10">Belongs to the DHHC palmitoyltransferase family.</text>
</comment>
<dbReference type="GO" id="GO:0016020">
    <property type="term" value="C:membrane"/>
    <property type="evidence" value="ECO:0007669"/>
    <property type="project" value="UniProtKB-SubCell"/>
</dbReference>
<evidence type="ECO:0000256" key="2">
    <source>
        <dbReference type="ARBA" id="ARBA00022679"/>
    </source>
</evidence>
<evidence type="ECO:0000256" key="10">
    <source>
        <dbReference type="RuleBase" id="RU079119"/>
    </source>
</evidence>
<dbReference type="Pfam" id="PF01529">
    <property type="entry name" value="DHHC"/>
    <property type="match status" value="1"/>
</dbReference>
<evidence type="ECO:0000256" key="5">
    <source>
        <dbReference type="ARBA" id="ARBA00023136"/>
    </source>
</evidence>
<keyword evidence="5 10" id="KW-0472">Membrane</keyword>
<evidence type="ECO:0000256" key="1">
    <source>
        <dbReference type="ARBA" id="ARBA00004141"/>
    </source>
</evidence>
<dbReference type="AlphaFoldDB" id="A0A0H2SRG7"/>
<keyword evidence="4 10" id="KW-1133">Transmembrane helix</keyword>
<evidence type="ECO:0000259" key="11">
    <source>
        <dbReference type="Pfam" id="PF01529"/>
    </source>
</evidence>
<evidence type="ECO:0000256" key="7">
    <source>
        <dbReference type="ARBA" id="ARBA00023288"/>
    </source>
</evidence>
<feature type="transmembrane region" description="Helical" evidence="10">
    <location>
        <begin position="53"/>
        <end position="74"/>
    </location>
</feature>
<dbReference type="PANTHER" id="PTHR12246">
    <property type="entry name" value="PALMITOYLTRANSFERASE ZDHHC16"/>
    <property type="match status" value="1"/>
</dbReference>
<proteinExistence type="inferred from homology"/>
<dbReference type="EC" id="2.3.1.225" evidence="10"/>
<accession>A0A0H2SRG7</accession>
<keyword evidence="6" id="KW-0564">Palmitate</keyword>
<dbReference type="InterPro" id="IPR039859">
    <property type="entry name" value="PFA4/ZDH16/20/ERF2-like"/>
</dbReference>
<evidence type="ECO:0000256" key="9">
    <source>
        <dbReference type="ARBA" id="ARBA00048048"/>
    </source>
</evidence>
<dbReference type="InParanoid" id="A0A0H2SRG7"/>
<feature type="transmembrane region" description="Helical" evidence="10">
    <location>
        <begin position="214"/>
        <end position="235"/>
    </location>
</feature>
<evidence type="ECO:0000256" key="3">
    <source>
        <dbReference type="ARBA" id="ARBA00022692"/>
    </source>
</evidence>
<keyword evidence="8 10" id="KW-0012">Acyltransferase</keyword>
<dbReference type="OrthoDB" id="9909019at2759"/>
<keyword evidence="13" id="KW-1185">Reference proteome</keyword>
<dbReference type="STRING" id="27342.A0A0H2SRG7"/>
<dbReference type="Proteomes" id="UP000053477">
    <property type="component" value="Unassembled WGS sequence"/>
</dbReference>
<evidence type="ECO:0000256" key="8">
    <source>
        <dbReference type="ARBA" id="ARBA00023315"/>
    </source>
</evidence>
<feature type="transmembrane region" description="Helical" evidence="10">
    <location>
        <begin position="20"/>
        <end position="47"/>
    </location>
</feature>
<sequence>MASRCVFRCFRTIERWMDKFTGAAGPVFVTFAAVALSAGVVCFFEVIQPDLRWPLVTIPLNALVACNMLVHYYLSCTVPPGFIDEPAQESGEGLIWARKRKRKVRLPNVVGNGHAHGDDEVNVTPAHISRCKRCNQLRPERAHHCRVCNRCVLKYDHHCPVRINQCVGLYNERHFVLFLIYIVIATGFFAFAGYDKFWDSMGFTYTEWKYYTPVFAFSLFYILSGVMCLAVGIMMSYHVWQVCMGETSVDSHDHRVYREVAKERGGTFENSYDLGKLKNLEIFFNVGQDGYPLYTLILPLRVLPYTDGRSWPRKPGFSRHIGVELGEELTDDDDEE</sequence>
<protein>
    <recommendedName>
        <fullName evidence="10">Palmitoyltransferase</fullName>
        <ecNumber evidence="10">2.3.1.225</ecNumber>
    </recommendedName>
</protein>